<evidence type="ECO:0000313" key="3">
    <source>
        <dbReference type="EMBL" id="CAI7935251.1"/>
    </source>
</evidence>
<dbReference type="Proteomes" id="UP001178461">
    <property type="component" value="Unassembled WGS sequence"/>
</dbReference>
<feature type="transmembrane region" description="Helical" evidence="2">
    <location>
        <begin position="110"/>
        <end position="137"/>
    </location>
</feature>
<protein>
    <submittedName>
        <fullName evidence="3">Fatty acid hydroxylase domain-containing protein</fullName>
    </submittedName>
</protein>
<evidence type="ECO:0000256" key="2">
    <source>
        <dbReference type="SAM" id="Phobius"/>
    </source>
</evidence>
<evidence type="ECO:0000256" key="1">
    <source>
        <dbReference type="SAM" id="MobiDB-lite"/>
    </source>
</evidence>
<feature type="compositionally biased region" description="Basic residues" evidence="1">
    <location>
        <begin position="27"/>
        <end position="36"/>
    </location>
</feature>
<feature type="region of interest" description="Disordered" evidence="1">
    <location>
        <begin position="1"/>
        <end position="73"/>
    </location>
</feature>
<keyword evidence="2" id="KW-0472">Membrane</keyword>
<proteinExistence type="predicted"/>
<name>A0AA35QQF7_9SAUR</name>
<feature type="transmembrane region" description="Helical" evidence="2">
    <location>
        <begin position="213"/>
        <end position="230"/>
    </location>
</feature>
<accession>A0AA35QQF7</accession>
<keyword evidence="2" id="KW-1133">Transmembrane helix</keyword>
<evidence type="ECO:0000313" key="4">
    <source>
        <dbReference type="Proteomes" id="UP001178461"/>
    </source>
</evidence>
<feature type="non-terminal residue" evidence="3">
    <location>
        <position position="1"/>
    </location>
</feature>
<organism evidence="3 4">
    <name type="scientific">Podarcis lilfordi</name>
    <name type="common">Lilford's wall lizard</name>
    <dbReference type="NCBI Taxonomy" id="74358"/>
    <lineage>
        <taxon>Eukaryota</taxon>
        <taxon>Metazoa</taxon>
        <taxon>Chordata</taxon>
        <taxon>Craniata</taxon>
        <taxon>Vertebrata</taxon>
        <taxon>Euteleostomi</taxon>
        <taxon>Lepidosauria</taxon>
        <taxon>Squamata</taxon>
        <taxon>Bifurcata</taxon>
        <taxon>Unidentata</taxon>
        <taxon>Episquamata</taxon>
        <taxon>Laterata</taxon>
        <taxon>Lacertibaenia</taxon>
        <taxon>Lacertidae</taxon>
        <taxon>Podarcis</taxon>
    </lineage>
</organism>
<keyword evidence="4" id="KW-1185">Reference proteome</keyword>
<dbReference type="AlphaFoldDB" id="A0AA35QQF7"/>
<keyword evidence="2" id="KW-0812">Transmembrane</keyword>
<reference evidence="3" key="1">
    <citation type="submission" date="2022-12" db="EMBL/GenBank/DDBJ databases">
        <authorList>
            <person name="Alioto T."/>
            <person name="Alioto T."/>
            <person name="Gomez Garrido J."/>
        </authorList>
    </citation>
    <scope>NUCLEOTIDE SEQUENCE</scope>
</reference>
<sequence length="360" mass="40884">RWAAIRSGHAHRLPAHTSRRESVGFRPARRFWRSKRKEAAQDQAEETPVEGEGPPSARRTKGGPPSGPPPVRKPLLGTTMDLVLAYADDSVLTPYVYPTAWPENNPFRQFISLIVITNVGALILYLLIGSLSYYFIFDHSLKKHPQYLETSESLVCTFLEFLYADRPLLCVVLLFVCFHPSKCSHVLTNMVILEHPSFLGLICLRLLRSNYFVQMFIGFWNICLFLYHLARKYSSPPRGYLCAAFLDLKAAFDSVPRNILWEKLAKLGIDRRLLWLISQLHEADYRCPLLLYADDAVILSYTRELFFNTIWGGKHIFNTYLIRPKLCVQGKSGSHFAKPIPTSAPNAPPKLACGSKSSII</sequence>
<comment type="caution">
    <text evidence="3">The sequence shown here is derived from an EMBL/GenBank/DDBJ whole genome shotgun (WGS) entry which is preliminary data.</text>
</comment>
<feature type="non-terminal residue" evidence="3">
    <location>
        <position position="360"/>
    </location>
</feature>
<gene>
    <name evidence="3" type="ORF">PODLI_1B024616</name>
</gene>
<dbReference type="EMBL" id="CANTUW010000185">
    <property type="protein sequence ID" value="CAI7935251.1"/>
    <property type="molecule type" value="Genomic_DNA"/>
</dbReference>